<keyword evidence="6" id="KW-1185">Reference proteome</keyword>
<feature type="domain" description="Glutamate synthase" evidence="4">
    <location>
        <begin position="169"/>
        <end position="485"/>
    </location>
</feature>
<dbReference type="GO" id="GO:0006537">
    <property type="term" value="P:glutamate biosynthetic process"/>
    <property type="evidence" value="ECO:0007669"/>
    <property type="project" value="InterPro"/>
</dbReference>
<dbReference type="CDD" id="cd02808">
    <property type="entry name" value="GltS_FMN"/>
    <property type="match status" value="1"/>
</dbReference>
<comment type="similarity">
    <text evidence="1 2">Belongs to the glutamate synthase family.</text>
</comment>
<evidence type="ECO:0000259" key="4">
    <source>
        <dbReference type="Pfam" id="PF01645"/>
    </source>
</evidence>
<dbReference type="GO" id="GO:0015930">
    <property type="term" value="F:glutamate synthase activity"/>
    <property type="evidence" value="ECO:0007669"/>
    <property type="project" value="InterPro"/>
</dbReference>
<dbReference type="Gene3D" id="3.20.20.70">
    <property type="entry name" value="Aldolase class I"/>
    <property type="match status" value="1"/>
</dbReference>
<sequence length="562" mass="60846">MNPTDALRGYGSTSGLKRAAIPLAAGLLGILALLLTFLYSAWWLILLAIAVAVLALGVHDMLQARSALLANYPVATRFRWLALDLRPFFRAYMVEDDEEGTPYSYEARRLVYQRAERGSSTHPFGTELDVYSGEHVWVGHSMAPSAETDRDPRVRIGGNQAGRPYDAAVFNISAMSFGALSANAIEALNFGAKRGGFYHDTGEGGISPYHLKHGGDLVWELGSGYFGARDEKGRFDPELFAEQSCRDSVRMTEIKLSQGAKPGHGGLLPGAKVTQEIADTRKVPMHQDCLSPRGHSAFGTPVEMLEFAAHMRELSGGKPVGIKFCVGQPHEVMAVMKAMRETGILLDFIVVDGAEGGTGAAPLELSNHVGMPLLDGLIVVRNALVGSGLYGQVKLAASGKLHSGAGLAECLAIGADWGNAARAFLFSIGCIQAQRCHTGTCPTGITTQDPARMRGLDPEIQGHRAANFQGATVEALMEIVAATGLEHPSDLRPHHIHHRISASKSLPLDHIWEFLPENVLLDAPRETAYAQWWEAADPHSFRPRIELDVARRHAPRTSEPDY</sequence>
<gene>
    <name evidence="5" type="ORF">Thpro_022999</name>
</gene>
<accession>A0A1A6C2H3</accession>
<dbReference type="Pfam" id="PF01645">
    <property type="entry name" value="Glu_synthase"/>
    <property type="match status" value="1"/>
</dbReference>
<keyword evidence="3" id="KW-1133">Transmembrane helix</keyword>
<evidence type="ECO:0000256" key="1">
    <source>
        <dbReference type="ARBA" id="ARBA00009716"/>
    </source>
</evidence>
<dbReference type="PANTHER" id="PTHR43819:SF1">
    <property type="entry name" value="ARCHAEAL-TYPE GLUTAMATE SYNTHASE [NADPH]"/>
    <property type="match status" value="1"/>
</dbReference>
<reference evidence="5 6" key="1">
    <citation type="journal article" date="2014" name="Genome Announc.">
        <title>Draft Genome Sequence of the Iron-Oxidizing, Acidophilic, and Halotolerant 'Thiobacillus prosperus' Type Strain DSM 5130.</title>
        <authorList>
            <person name="Ossandon F.J."/>
            <person name="Cardenas J.P."/>
            <person name="Corbett M."/>
            <person name="Quatrini R."/>
            <person name="Holmes D.S."/>
            <person name="Watkin E."/>
        </authorList>
    </citation>
    <scope>NUCLEOTIDE SEQUENCE [LARGE SCALE GENOMIC DNA]</scope>
    <source>
        <strain evidence="5 6">DSM 5130</strain>
    </source>
</reference>
<dbReference type="PIRSF" id="PIRSF006429">
    <property type="entry name" value="GOGAT_lg_2"/>
    <property type="match status" value="1"/>
</dbReference>
<dbReference type="InterPro" id="IPR013785">
    <property type="entry name" value="Aldolase_TIM"/>
</dbReference>
<dbReference type="OrthoDB" id="9758182at2"/>
<evidence type="ECO:0000256" key="3">
    <source>
        <dbReference type="SAM" id="Phobius"/>
    </source>
</evidence>
<proteinExistence type="inferred from homology"/>
<dbReference type="RefSeq" id="WP_052064492.1">
    <property type="nucleotide sequence ID" value="NZ_JQSG02000006.1"/>
</dbReference>
<dbReference type="Proteomes" id="UP000029273">
    <property type="component" value="Unassembled WGS sequence"/>
</dbReference>
<keyword evidence="3" id="KW-0812">Transmembrane</keyword>
<dbReference type="PANTHER" id="PTHR43819">
    <property type="entry name" value="ARCHAEAL-TYPE GLUTAMATE SYNTHASE [NADPH]"/>
    <property type="match status" value="1"/>
</dbReference>
<dbReference type="EMBL" id="JQSG02000006">
    <property type="protein sequence ID" value="OBS08749.1"/>
    <property type="molecule type" value="Genomic_DNA"/>
</dbReference>
<organism evidence="5 6">
    <name type="scientific">Acidihalobacter prosperus</name>
    <dbReference type="NCBI Taxonomy" id="160660"/>
    <lineage>
        <taxon>Bacteria</taxon>
        <taxon>Pseudomonadati</taxon>
        <taxon>Pseudomonadota</taxon>
        <taxon>Gammaproteobacteria</taxon>
        <taxon>Chromatiales</taxon>
        <taxon>Ectothiorhodospiraceae</taxon>
        <taxon>Acidihalobacter</taxon>
    </lineage>
</organism>
<feature type="transmembrane region" description="Helical" evidence="3">
    <location>
        <begin position="20"/>
        <end position="37"/>
    </location>
</feature>
<evidence type="ECO:0000313" key="6">
    <source>
        <dbReference type="Proteomes" id="UP000029273"/>
    </source>
</evidence>
<protein>
    <submittedName>
        <fullName evidence="5">Glutamate synthase</fullName>
    </submittedName>
</protein>
<evidence type="ECO:0000313" key="5">
    <source>
        <dbReference type="EMBL" id="OBS08749.1"/>
    </source>
</evidence>
<evidence type="ECO:0000256" key="2">
    <source>
        <dbReference type="PIRNR" id="PIRNR006429"/>
    </source>
</evidence>
<keyword evidence="3" id="KW-0472">Membrane</keyword>
<dbReference type="InterPro" id="IPR024188">
    <property type="entry name" value="GltB"/>
</dbReference>
<feature type="transmembrane region" description="Helical" evidence="3">
    <location>
        <begin position="43"/>
        <end position="62"/>
    </location>
</feature>
<dbReference type="AlphaFoldDB" id="A0A1A6C2H3"/>
<name>A0A1A6C2H3_9GAMM</name>
<comment type="caution">
    <text evidence="5">The sequence shown here is derived from an EMBL/GenBank/DDBJ whole genome shotgun (WGS) entry which is preliminary data.</text>
</comment>
<dbReference type="SUPFAM" id="SSF51395">
    <property type="entry name" value="FMN-linked oxidoreductases"/>
    <property type="match status" value="1"/>
</dbReference>
<dbReference type="InterPro" id="IPR002932">
    <property type="entry name" value="Glu_synthdom"/>
</dbReference>